<feature type="non-terminal residue" evidence="1">
    <location>
        <position position="1"/>
    </location>
</feature>
<organism evidence="1">
    <name type="scientific">marine sediment metagenome</name>
    <dbReference type="NCBI Taxonomy" id="412755"/>
    <lineage>
        <taxon>unclassified sequences</taxon>
        <taxon>metagenomes</taxon>
        <taxon>ecological metagenomes</taxon>
    </lineage>
</organism>
<evidence type="ECO:0008006" key="2">
    <source>
        <dbReference type="Google" id="ProtNLM"/>
    </source>
</evidence>
<proteinExistence type="predicted"/>
<evidence type="ECO:0000313" key="1">
    <source>
        <dbReference type="EMBL" id="GAF98765.1"/>
    </source>
</evidence>
<name>X0VDX5_9ZZZZ</name>
<sequence length="130" mass="15483">EQRRQKNSRDSDGSITELEDVLQRNYRINLSYQVSESVKIKSRVEYVTINRPSNVKEEGLIVTQDILFKPKSFPLDISLRYALFDTDSYDTRIYTYENNALYVFSVPSYYYKGSRAYALVRYTFLRRFDL</sequence>
<protein>
    <recommendedName>
        <fullName evidence="2">LptD C-terminal domain-containing protein</fullName>
    </recommendedName>
</protein>
<feature type="non-terminal residue" evidence="1">
    <location>
        <position position="130"/>
    </location>
</feature>
<gene>
    <name evidence="1" type="ORF">S01H1_23603</name>
</gene>
<accession>X0VDX5</accession>
<dbReference type="AlphaFoldDB" id="X0VDX5"/>
<comment type="caution">
    <text evidence="1">The sequence shown here is derived from an EMBL/GenBank/DDBJ whole genome shotgun (WGS) entry which is preliminary data.</text>
</comment>
<dbReference type="EMBL" id="BARS01013688">
    <property type="protein sequence ID" value="GAF98765.1"/>
    <property type="molecule type" value="Genomic_DNA"/>
</dbReference>
<reference evidence="1" key="1">
    <citation type="journal article" date="2014" name="Front. Microbiol.">
        <title>High frequency of phylogenetically diverse reductive dehalogenase-homologous genes in deep subseafloor sedimentary metagenomes.</title>
        <authorList>
            <person name="Kawai M."/>
            <person name="Futagami T."/>
            <person name="Toyoda A."/>
            <person name="Takaki Y."/>
            <person name="Nishi S."/>
            <person name="Hori S."/>
            <person name="Arai W."/>
            <person name="Tsubouchi T."/>
            <person name="Morono Y."/>
            <person name="Uchiyama I."/>
            <person name="Ito T."/>
            <person name="Fujiyama A."/>
            <person name="Inagaki F."/>
            <person name="Takami H."/>
        </authorList>
    </citation>
    <scope>NUCLEOTIDE SEQUENCE</scope>
    <source>
        <strain evidence="1">Expedition CK06-06</strain>
    </source>
</reference>